<dbReference type="PIRSF" id="PIRSF000862">
    <property type="entry name" value="Steryl_ester_lip"/>
    <property type="match status" value="1"/>
</dbReference>
<keyword evidence="6" id="KW-0378">Hydrolase</keyword>
<dbReference type="GeneID" id="108557438"/>
<dbReference type="InterPro" id="IPR025483">
    <property type="entry name" value="Lipase_euk"/>
</dbReference>
<evidence type="ECO:0000256" key="7">
    <source>
        <dbReference type="SAM" id="SignalP"/>
    </source>
</evidence>
<evidence type="ECO:0000313" key="9">
    <source>
        <dbReference type="Proteomes" id="UP000695000"/>
    </source>
</evidence>
<sequence length="414" mass="47541">MFKHIALMQTLITVAFSANNICKSYLDYPTKEVNENCYYDPMISATVPEMIIGYGYGFEEFQVITKDGYVLSLMHLSRNNSKSTKATVLLLHGAAGSSAYFVDKGPKVSLAFRLHDRNFDVWLGNFRGNLYSKSHKSYDTDDSEFWNYSMHEIGIYDIPAMLETVVAKTDGRKVFVVGHSMGGTSSVIYSSLRPEHAEKHVKAFVFMAISVFFTGIESTIKEITPYVRYFHIFQRFGDSLGIRGLALNEDEGMKIIAELALNVPMYRRMYMAVLDSLFGYDPEMFYEPTFPTFLSHNPSAVSLKILIHYAQLIQEKVKFQQFDYGSSENLKIYNQSKPPQYPIENINKFIYILVGERDTLVTIKSCKMFYDLLKEGMRKFEVVPGFNHLHFVYGKDLHVAYDPLIHFLENNLNL</sequence>
<keyword evidence="5" id="KW-0325">Glycoprotein</keyword>
<reference evidence="10" key="1">
    <citation type="submission" date="2025-08" db="UniProtKB">
        <authorList>
            <consortium name="RefSeq"/>
        </authorList>
    </citation>
    <scope>IDENTIFICATION</scope>
</reference>
<dbReference type="Gene3D" id="3.40.50.1820">
    <property type="entry name" value="alpha/beta hydrolase"/>
    <property type="match status" value="1"/>
</dbReference>
<keyword evidence="4" id="KW-0443">Lipid metabolism</keyword>
<comment type="similarity">
    <text evidence="1 6">Belongs to the AB hydrolase superfamily. Lipase family.</text>
</comment>
<keyword evidence="2 7" id="KW-0732">Signal</keyword>
<evidence type="ECO:0000256" key="1">
    <source>
        <dbReference type="ARBA" id="ARBA00010701"/>
    </source>
</evidence>
<evidence type="ECO:0000256" key="6">
    <source>
        <dbReference type="PIRNR" id="PIRNR000862"/>
    </source>
</evidence>
<evidence type="ECO:0000256" key="2">
    <source>
        <dbReference type="ARBA" id="ARBA00022729"/>
    </source>
</evidence>
<dbReference type="InterPro" id="IPR000073">
    <property type="entry name" value="AB_hydrolase_1"/>
</dbReference>
<feature type="chain" id="PRO_5047359806" description="Lipase" evidence="7">
    <location>
        <begin position="18"/>
        <end position="414"/>
    </location>
</feature>
<dbReference type="InterPro" id="IPR029058">
    <property type="entry name" value="AB_hydrolase_fold"/>
</dbReference>
<keyword evidence="3 6" id="KW-0442">Lipid degradation</keyword>
<evidence type="ECO:0000313" key="10">
    <source>
        <dbReference type="RefSeq" id="XP_017769434.1"/>
    </source>
</evidence>
<dbReference type="SUPFAM" id="SSF53474">
    <property type="entry name" value="alpha/beta-Hydrolases"/>
    <property type="match status" value="1"/>
</dbReference>
<gene>
    <name evidence="10" type="primary">LOC108557438</name>
</gene>
<keyword evidence="9" id="KW-1185">Reference proteome</keyword>
<evidence type="ECO:0000256" key="5">
    <source>
        <dbReference type="ARBA" id="ARBA00023180"/>
    </source>
</evidence>
<feature type="domain" description="AB hydrolase-1" evidence="8">
    <location>
        <begin position="87"/>
        <end position="237"/>
    </location>
</feature>
<name>A0ABM1M4D4_NICVS</name>
<accession>A0ABM1M4D4</accession>
<evidence type="ECO:0000256" key="3">
    <source>
        <dbReference type="ARBA" id="ARBA00022963"/>
    </source>
</evidence>
<evidence type="ECO:0000259" key="8">
    <source>
        <dbReference type="Pfam" id="PF00561"/>
    </source>
</evidence>
<protein>
    <recommendedName>
        <fullName evidence="6">Lipase</fullName>
    </recommendedName>
</protein>
<dbReference type="RefSeq" id="XP_017769434.1">
    <property type="nucleotide sequence ID" value="XM_017913945.1"/>
</dbReference>
<proteinExistence type="inferred from homology"/>
<feature type="signal peptide" evidence="7">
    <location>
        <begin position="1"/>
        <end position="17"/>
    </location>
</feature>
<dbReference type="Pfam" id="PF00561">
    <property type="entry name" value="Abhydrolase_1"/>
    <property type="match status" value="1"/>
</dbReference>
<dbReference type="PANTHER" id="PTHR11005">
    <property type="entry name" value="LYSOSOMAL ACID LIPASE-RELATED"/>
    <property type="match status" value="1"/>
</dbReference>
<organism evidence="9 10">
    <name type="scientific">Nicrophorus vespilloides</name>
    <name type="common">Boreal carrion beetle</name>
    <dbReference type="NCBI Taxonomy" id="110193"/>
    <lineage>
        <taxon>Eukaryota</taxon>
        <taxon>Metazoa</taxon>
        <taxon>Ecdysozoa</taxon>
        <taxon>Arthropoda</taxon>
        <taxon>Hexapoda</taxon>
        <taxon>Insecta</taxon>
        <taxon>Pterygota</taxon>
        <taxon>Neoptera</taxon>
        <taxon>Endopterygota</taxon>
        <taxon>Coleoptera</taxon>
        <taxon>Polyphaga</taxon>
        <taxon>Staphyliniformia</taxon>
        <taxon>Silphidae</taxon>
        <taxon>Nicrophorinae</taxon>
        <taxon>Nicrophorus</taxon>
    </lineage>
</organism>
<dbReference type="Proteomes" id="UP000695000">
    <property type="component" value="Unplaced"/>
</dbReference>
<evidence type="ECO:0000256" key="4">
    <source>
        <dbReference type="ARBA" id="ARBA00023098"/>
    </source>
</evidence>